<dbReference type="GO" id="GO:0005743">
    <property type="term" value="C:mitochondrial inner membrane"/>
    <property type="evidence" value="ECO:0007669"/>
    <property type="project" value="InterPro"/>
</dbReference>
<dbReference type="InterPro" id="IPR006721">
    <property type="entry name" value="ATP_synth_F1_esu_mt"/>
</dbReference>
<dbReference type="InterPro" id="IPR059182">
    <property type="entry name" value="Khc_C"/>
</dbReference>
<evidence type="ECO:0000256" key="10">
    <source>
        <dbReference type="ARBA" id="ARBA00064588"/>
    </source>
</evidence>
<evidence type="ECO:0000256" key="6">
    <source>
        <dbReference type="ARBA" id="ARBA00022840"/>
    </source>
</evidence>
<evidence type="ECO:0000256" key="9">
    <source>
        <dbReference type="ARBA" id="ARBA00023212"/>
    </source>
</evidence>
<dbReference type="GO" id="GO:0098957">
    <property type="term" value="P:anterograde axonal transport of mitochondrion"/>
    <property type="evidence" value="ECO:0007669"/>
    <property type="project" value="UniProtKB-ARBA"/>
</dbReference>
<dbReference type="CDD" id="cd01369">
    <property type="entry name" value="KISc_KHC_KIF5"/>
    <property type="match status" value="1"/>
</dbReference>
<evidence type="ECO:0000256" key="5">
    <source>
        <dbReference type="ARBA" id="ARBA00022741"/>
    </source>
</evidence>
<dbReference type="PROSITE" id="PS50067">
    <property type="entry name" value="KINESIN_MOTOR_2"/>
    <property type="match status" value="1"/>
</dbReference>
<dbReference type="InterPro" id="IPR027640">
    <property type="entry name" value="Kinesin-like_fam"/>
</dbReference>
<comment type="similarity">
    <text evidence="12">Belongs to the TRAFAC class myosin-kinesin ATPase superfamily. Kinesin family.</text>
</comment>
<keyword evidence="16" id="KW-1185">Reference proteome</keyword>
<feature type="coiled-coil region" evidence="13">
    <location>
        <begin position="425"/>
        <end position="529"/>
    </location>
</feature>
<dbReference type="Proteomes" id="UP000054721">
    <property type="component" value="Unassembled WGS sequence"/>
</dbReference>
<keyword evidence="5 12" id="KW-0547">Nucleotide-binding</keyword>
<dbReference type="PROSITE" id="PS00411">
    <property type="entry name" value="KINESIN_MOTOR_1"/>
    <property type="match status" value="1"/>
</dbReference>
<dbReference type="Pfam" id="PF00225">
    <property type="entry name" value="Kinesin"/>
    <property type="match status" value="1"/>
</dbReference>
<dbReference type="GO" id="GO:0007292">
    <property type="term" value="P:female gamete generation"/>
    <property type="evidence" value="ECO:0007669"/>
    <property type="project" value="UniProtKB-ARBA"/>
</dbReference>
<dbReference type="Gene3D" id="3.40.850.10">
    <property type="entry name" value="Kinesin motor domain"/>
    <property type="match status" value="1"/>
</dbReference>
<feature type="coiled-coil region" evidence="13">
    <location>
        <begin position="869"/>
        <end position="942"/>
    </location>
</feature>
<evidence type="ECO:0000313" key="16">
    <source>
        <dbReference type="Proteomes" id="UP000054721"/>
    </source>
</evidence>
<keyword evidence="7 13" id="KW-0175">Coiled coil</keyword>
<keyword evidence="9" id="KW-0206">Cytoskeleton</keyword>
<dbReference type="SUPFAM" id="SSF48690">
    <property type="entry name" value="Epsilon subunit of mitochondrial F1F0-ATP synthase"/>
    <property type="match status" value="1"/>
</dbReference>
<evidence type="ECO:0000256" key="13">
    <source>
        <dbReference type="SAM" id="Coils"/>
    </source>
</evidence>
<dbReference type="GO" id="GO:0045259">
    <property type="term" value="C:proton-transporting ATP synthase complex"/>
    <property type="evidence" value="ECO:0007669"/>
    <property type="project" value="InterPro"/>
</dbReference>
<evidence type="ECO:0000256" key="4">
    <source>
        <dbReference type="ARBA" id="ARBA00022701"/>
    </source>
</evidence>
<dbReference type="OrthoDB" id="3176171at2759"/>
<dbReference type="AlphaFoldDB" id="A0A0V1LE92"/>
<dbReference type="GO" id="GO:0008017">
    <property type="term" value="F:microtubule binding"/>
    <property type="evidence" value="ECO:0007669"/>
    <property type="project" value="InterPro"/>
</dbReference>
<dbReference type="GO" id="GO:0003777">
    <property type="term" value="F:microtubule motor activity"/>
    <property type="evidence" value="ECO:0007669"/>
    <property type="project" value="InterPro"/>
</dbReference>
<dbReference type="SMART" id="SM00129">
    <property type="entry name" value="KISc"/>
    <property type="match status" value="1"/>
</dbReference>
<dbReference type="GO" id="GO:0007097">
    <property type="term" value="P:nuclear migration"/>
    <property type="evidence" value="ECO:0007669"/>
    <property type="project" value="UniProtKB-ARBA"/>
</dbReference>
<comment type="subcellular location">
    <subcellularLocation>
        <location evidence="1">Cytoplasm</location>
        <location evidence="1">Cytoskeleton</location>
    </subcellularLocation>
</comment>
<dbReference type="PRINTS" id="PR00380">
    <property type="entry name" value="KINESINHEAVY"/>
</dbReference>
<keyword evidence="8 12" id="KW-0505">Motor protein</keyword>
<evidence type="ECO:0000256" key="1">
    <source>
        <dbReference type="ARBA" id="ARBA00004245"/>
    </source>
</evidence>
<dbReference type="PANTHER" id="PTHR47968:SF36">
    <property type="entry name" value="KINESIN HEAVY CHAIN ISOFORM X1"/>
    <property type="match status" value="1"/>
</dbReference>
<comment type="similarity">
    <text evidence="2">Belongs to the eukaryotic ATPase epsilon family.</text>
</comment>
<dbReference type="GO" id="GO:0005874">
    <property type="term" value="C:microtubule"/>
    <property type="evidence" value="ECO:0007669"/>
    <property type="project" value="UniProtKB-KW"/>
</dbReference>
<dbReference type="GO" id="GO:0005871">
    <property type="term" value="C:kinesin complex"/>
    <property type="evidence" value="ECO:0007669"/>
    <property type="project" value="UniProtKB-ARBA"/>
</dbReference>
<sequence>MAAASESIKVFCRFRPLNESEEKSSSKFIPKFPPGTNDCVNLGGKVYSFDRVFKPNISQEEVYLASAYPIVKDVLSGYNGTIFAYGQTSSGKTFTMEGVIGDPDYQGIIPRIVSDIFNHIYSMEENLEFHIKISYFEIYMDRIRDLLDVTKTNLVVHEDKNRVPYVKGCSERFVSSPEEVLDTIEEGKANRHIAVTNMNEHSSRSHSVFLINIRQENVETQKKLSGKLYLVDLAGSEKVSKTGAEGTILDEAKNINKSLSALGNVISALAEGTKSHVPYRDSKLTRILQESLGGNARTTIVICCSPASFNEGETKSTLLFGARAKTISNVVQVNEELTAEEWKRRFERERDKVLKLRAQLSAYEREIERWRRGESIPESEQVNLSDLTESMIAPSVTESMIVDSVSNAPAAMVTSTPAALVDEERARYEEERLRLYQQLDEKDDEIQQQSQLAERLKEQLNEQEELIKQTKTDYEVLQSEMSRIQMENDAAKEEVKEVLQALEELAMNYDQKTQEVEMKVKENETLNDELSKKLVNIDKKIIYIYIIIININMNIFLFAAKIMLNEVQSELQQIKEGTAVQKRRIQDMLSNIVRDLCEVGSIIGGNIAEMKVSLEDPNKVDRIDEEFTVARLLLTKMKAEIKTLSEKCAQLDTFQSDYAQRLESSERELADCRLLIQQYEIRMNSLTASMKEVENKKRQLEEAVDTLNEECAKLRAQENVAKVSIAPASEVDLKSALEAQLESHREAHAKQLSALRDEIMEKNNTIDQLQVSLNQLQLTKDQLQSDYEKLKSEENGRDKRIKELAMLSDKREQAKQDLKGLEETVAKELQTLHNLRKLFVQDLQQRIKRTPTGPEEEEFVSSMAQKQKILFLENNLDQLTKVHKQLVRDNADLRCELPKLEKRLRATMERVKSLETALKEAKEAAMKDRKKYQFEVERIKEAVRQRNLVRRGFPAAQIAKPIRPGQHPVGVTGQSHGIRSNNGLTINAPLINQADLNSEFEMTLFYWRMAGINYIRYSEIAAQIVRNCLKPELKAEAMKREGSTVKFTKWENGKPKTATG</sequence>
<protein>
    <recommendedName>
        <fullName evidence="11">Kinesin heavy chain</fullName>
    </recommendedName>
</protein>
<dbReference type="EMBL" id="JYDW01000069">
    <property type="protein sequence ID" value="KRZ57747.1"/>
    <property type="molecule type" value="Genomic_DNA"/>
</dbReference>
<dbReference type="FunFam" id="3.40.850.10:FF:000067">
    <property type="entry name" value="Kinesin-like protein"/>
    <property type="match status" value="1"/>
</dbReference>
<comment type="caution">
    <text evidence="15">The sequence shown here is derived from an EMBL/GenBank/DDBJ whole genome shotgun (WGS) entry which is preliminary data.</text>
</comment>
<dbReference type="InterPro" id="IPR027417">
    <property type="entry name" value="P-loop_NTPase"/>
</dbReference>
<dbReference type="PANTHER" id="PTHR47968">
    <property type="entry name" value="CENTROMERE PROTEIN E"/>
    <property type="match status" value="1"/>
</dbReference>
<feature type="coiled-coil region" evidence="13">
    <location>
        <begin position="662"/>
        <end position="838"/>
    </location>
</feature>
<dbReference type="SUPFAM" id="SSF52540">
    <property type="entry name" value="P-loop containing nucleoside triphosphate hydrolases"/>
    <property type="match status" value="1"/>
</dbReference>
<evidence type="ECO:0000313" key="15">
    <source>
        <dbReference type="EMBL" id="KRZ57747.1"/>
    </source>
</evidence>
<dbReference type="CDD" id="cd12153">
    <property type="entry name" value="F1-ATPase_epsilon"/>
    <property type="match status" value="1"/>
</dbReference>
<dbReference type="CDD" id="cd23649">
    <property type="entry name" value="Khc_CBD_cc"/>
    <property type="match status" value="1"/>
</dbReference>
<keyword evidence="4" id="KW-0493">Microtubule</keyword>
<evidence type="ECO:0000256" key="7">
    <source>
        <dbReference type="ARBA" id="ARBA00023054"/>
    </source>
</evidence>
<gene>
    <name evidence="15" type="ORF">T02_11970</name>
</gene>
<feature type="coiled-coil region" evidence="13">
    <location>
        <begin position="339"/>
        <end position="373"/>
    </location>
</feature>
<feature type="binding site" evidence="12">
    <location>
        <begin position="86"/>
        <end position="93"/>
    </location>
    <ligand>
        <name>ATP</name>
        <dbReference type="ChEBI" id="CHEBI:30616"/>
    </ligand>
</feature>
<dbReference type="Gene3D" id="1.10.1620.20">
    <property type="entry name" value="ATP synthase, F1 complex, epsilon subunit superfamily, mitochondrial"/>
    <property type="match status" value="1"/>
</dbReference>
<dbReference type="Pfam" id="PF04627">
    <property type="entry name" value="ATP-synt_Eps"/>
    <property type="match status" value="1"/>
</dbReference>
<dbReference type="GO" id="GO:0046933">
    <property type="term" value="F:proton-transporting ATP synthase activity, rotational mechanism"/>
    <property type="evidence" value="ECO:0007669"/>
    <property type="project" value="InterPro"/>
</dbReference>
<dbReference type="GO" id="GO:1904115">
    <property type="term" value="C:axon cytoplasm"/>
    <property type="evidence" value="ECO:0007669"/>
    <property type="project" value="GOC"/>
</dbReference>
<keyword evidence="6 12" id="KW-0067">ATP-binding</keyword>
<organism evidence="15 16">
    <name type="scientific">Trichinella nativa</name>
    <dbReference type="NCBI Taxonomy" id="6335"/>
    <lineage>
        <taxon>Eukaryota</taxon>
        <taxon>Metazoa</taxon>
        <taxon>Ecdysozoa</taxon>
        <taxon>Nematoda</taxon>
        <taxon>Enoplea</taxon>
        <taxon>Dorylaimia</taxon>
        <taxon>Trichinellida</taxon>
        <taxon>Trichinellidae</taxon>
        <taxon>Trichinella</taxon>
    </lineage>
</organism>
<evidence type="ECO:0000256" key="8">
    <source>
        <dbReference type="ARBA" id="ARBA00023175"/>
    </source>
</evidence>
<dbReference type="STRING" id="6335.A0A0V1LE92"/>
<dbReference type="GO" id="GO:0030951">
    <property type="term" value="P:establishment or maintenance of microtubule cytoskeleton polarity"/>
    <property type="evidence" value="ECO:0007669"/>
    <property type="project" value="UniProtKB-ARBA"/>
</dbReference>
<feature type="domain" description="Kinesin motor" evidence="14">
    <location>
        <begin position="7"/>
        <end position="327"/>
    </location>
</feature>
<dbReference type="GO" id="GO:0005524">
    <property type="term" value="F:ATP binding"/>
    <property type="evidence" value="ECO:0007669"/>
    <property type="project" value="UniProtKB-UniRule"/>
</dbReference>
<dbReference type="InterPro" id="IPR001752">
    <property type="entry name" value="Kinesin_motor_dom"/>
</dbReference>
<comment type="subunit">
    <text evidence="10">Oligomer composed of two heavy chains and two light chains.</text>
</comment>
<dbReference type="InterPro" id="IPR036742">
    <property type="entry name" value="ATP_synth_F1_esu_sf_mt"/>
</dbReference>
<reference evidence="15 16" key="1">
    <citation type="submission" date="2015-05" db="EMBL/GenBank/DDBJ databases">
        <title>Evolution of Trichinella species and genotypes.</title>
        <authorList>
            <person name="Korhonen P.K."/>
            <person name="Edoardo P."/>
            <person name="Giuseppe L.R."/>
            <person name="Gasser R.B."/>
        </authorList>
    </citation>
    <scope>NUCLEOTIDE SEQUENCE [LARGE SCALE GENOMIC DNA]</scope>
    <source>
        <strain evidence="15">ISS10</strain>
    </source>
</reference>
<evidence type="ECO:0000256" key="2">
    <source>
        <dbReference type="ARBA" id="ARBA00009502"/>
    </source>
</evidence>
<evidence type="ECO:0000256" key="12">
    <source>
        <dbReference type="PROSITE-ProRule" id="PRU00283"/>
    </source>
</evidence>
<name>A0A0V1LE92_9BILA</name>
<proteinExistence type="inferred from homology"/>
<accession>A0A0V1LE92</accession>
<dbReference type="InterPro" id="IPR019821">
    <property type="entry name" value="Kinesin_motor_CS"/>
</dbReference>
<evidence type="ECO:0000256" key="3">
    <source>
        <dbReference type="ARBA" id="ARBA00022490"/>
    </source>
</evidence>
<dbReference type="InterPro" id="IPR036961">
    <property type="entry name" value="Kinesin_motor_dom_sf"/>
</dbReference>
<dbReference type="GO" id="GO:0048489">
    <property type="term" value="P:synaptic vesicle transport"/>
    <property type="evidence" value="ECO:0007669"/>
    <property type="project" value="UniProtKB-ARBA"/>
</dbReference>
<evidence type="ECO:0000256" key="11">
    <source>
        <dbReference type="ARBA" id="ARBA00069521"/>
    </source>
</evidence>
<evidence type="ECO:0000259" key="14">
    <source>
        <dbReference type="PROSITE" id="PS50067"/>
    </source>
</evidence>
<keyword evidence="3" id="KW-0963">Cytoplasm</keyword>